<dbReference type="SUPFAM" id="SSF82784">
    <property type="entry name" value="OsmC-like"/>
    <property type="match status" value="1"/>
</dbReference>
<dbReference type="RefSeq" id="WP_009180388.1">
    <property type="nucleotide sequence ID" value="NZ_CM001368.1"/>
</dbReference>
<dbReference type="HOGENOM" id="CLU_100275_4_1_7"/>
<evidence type="ECO:0000313" key="2">
    <source>
        <dbReference type="Proteomes" id="UP000004662"/>
    </source>
</evidence>
<dbReference type="PANTHER" id="PTHR39624:SF2">
    <property type="entry name" value="OSMC-LIKE PROTEIN"/>
    <property type="match status" value="1"/>
</dbReference>
<accession>G7Q4A4</accession>
<dbReference type="EMBL" id="CM001368">
    <property type="protein sequence ID" value="EHJ46972.1"/>
    <property type="molecule type" value="Genomic_DNA"/>
</dbReference>
<organism evidence="1 2">
    <name type="scientific">Solidesulfovibrio carbinoliphilus subsp. oakridgensis</name>
    <dbReference type="NCBI Taxonomy" id="694327"/>
    <lineage>
        <taxon>Bacteria</taxon>
        <taxon>Pseudomonadati</taxon>
        <taxon>Thermodesulfobacteriota</taxon>
        <taxon>Desulfovibrionia</taxon>
        <taxon>Desulfovibrionales</taxon>
        <taxon>Desulfovibrionaceae</taxon>
        <taxon>Solidesulfovibrio</taxon>
    </lineage>
</organism>
<evidence type="ECO:0000313" key="1">
    <source>
        <dbReference type="EMBL" id="EHJ46972.1"/>
    </source>
</evidence>
<name>G7Q4A4_9BACT</name>
<dbReference type="Gene3D" id="3.30.300.20">
    <property type="match status" value="1"/>
</dbReference>
<proteinExistence type="predicted"/>
<dbReference type="STRING" id="694327.DFW101_0958"/>
<dbReference type="AlphaFoldDB" id="G7Q4A4"/>
<dbReference type="Proteomes" id="UP000004662">
    <property type="component" value="Chromosome"/>
</dbReference>
<reference evidence="2" key="1">
    <citation type="journal article" date="2015" name="Genome Announc.">
        <title>High-Quality Draft Genome Sequence of Desulfovibrio carbinoliphilus FW-101-2B, an Organic Acid-Oxidizing Sulfate-Reducing Bacterium Isolated from Uranium(VI)-Contaminated Groundwater.</title>
        <authorList>
            <person name="Ramsay B.D."/>
            <person name="Hwang C."/>
            <person name="Woo H.L."/>
            <person name="Carroll S.L."/>
            <person name="Lucas S."/>
            <person name="Han J."/>
            <person name="Lapidus A.L."/>
            <person name="Cheng J.F."/>
            <person name="Goodwin L.A."/>
            <person name="Pitluck S."/>
            <person name="Peters L."/>
            <person name="Chertkov O."/>
            <person name="Held B."/>
            <person name="Detter J.C."/>
            <person name="Han C.S."/>
            <person name="Tapia R."/>
            <person name="Land M.L."/>
            <person name="Hauser L.J."/>
            <person name="Kyrpides N.C."/>
            <person name="Ivanova N.N."/>
            <person name="Mikhailova N."/>
            <person name="Pagani I."/>
            <person name="Woyke T."/>
            <person name="Arkin A.P."/>
            <person name="Dehal P."/>
            <person name="Chivian D."/>
            <person name="Criddle C.S."/>
            <person name="Wu W."/>
            <person name="Chakraborty R."/>
            <person name="Hazen T.C."/>
            <person name="Fields M.W."/>
        </authorList>
    </citation>
    <scope>NUCLEOTIDE SEQUENCE [LARGE SCALE GENOMIC DNA]</scope>
    <source>
        <strain evidence="2">FW-101-2B</strain>
    </source>
</reference>
<keyword evidence="2" id="KW-1185">Reference proteome</keyword>
<protein>
    <submittedName>
        <fullName evidence="1">OsmC family protein</fullName>
    </submittedName>
</protein>
<gene>
    <name evidence="1" type="ORF">DFW101_0958</name>
</gene>
<dbReference type="InterPro" id="IPR015946">
    <property type="entry name" value="KH_dom-like_a/b"/>
</dbReference>
<sequence>MIRCQSQERPYRTIFTNGTFSGACDAPPDKGGEGDGFRPHELLEAALGSCLAMTLSMYARHHRLPLEEVTVSVTLERPEAGTSVFACDIRLTGDLSETARARLLRAARACPVRKTLAGQLVVVEKD</sequence>
<dbReference type="PANTHER" id="PTHR39624">
    <property type="entry name" value="PROTEIN INVOLVED IN RIMO-MEDIATED BETA-METHYLTHIOLATION OF RIBOSOMAL PROTEIN S12 YCAO"/>
    <property type="match status" value="1"/>
</dbReference>
<dbReference type="eggNOG" id="COG1765">
    <property type="taxonomic scope" value="Bacteria"/>
</dbReference>
<dbReference type="PROSITE" id="PS51257">
    <property type="entry name" value="PROKAR_LIPOPROTEIN"/>
    <property type="match status" value="1"/>
</dbReference>
<dbReference type="Pfam" id="PF02566">
    <property type="entry name" value="OsmC"/>
    <property type="match status" value="1"/>
</dbReference>
<dbReference type="InterPro" id="IPR036102">
    <property type="entry name" value="OsmC/Ohrsf"/>
</dbReference>
<dbReference type="InterPro" id="IPR003718">
    <property type="entry name" value="OsmC/Ohr_fam"/>
</dbReference>
<dbReference type="OrthoDB" id="9789573at2"/>